<dbReference type="Pfam" id="PF00149">
    <property type="entry name" value="Metallophos"/>
    <property type="match status" value="1"/>
</dbReference>
<dbReference type="PANTHER" id="PTHR37844:SF2">
    <property type="entry name" value="SER_THR PROTEIN PHOSPHATASE SUPERFAMILY (AFU_ORTHOLOGUE AFUA_1G14840)"/>
    <property type="match status" value="1"/>
</dbReference>
<dbReference type="RefSeq" id="WP_157289721.1">
    <property type="nucleotide sequence ID" value="NZ_WQRF01000001.1"/>
</dbReference>
<sequence>MKIWTFSDLHMPNGYLDADRYFPEIPDADVCIVVGDLIEGDPEEGVAWLDFYIGQHMPVAYILGNHEFYSFERSMERNRQLAGRAAARTNNRVHVLDDMALTIDGVRILGSTLWYDLEVFGRDPETMAYASRGAAQLNDSRFRHRDGSTDRWTPSLARQQHIVSKRWLEAELAASDMPTVVVSHHAPHPGSIATRFAKDWSTAGFASDLTRTIEQYKPELWLHGHMHDSFDYTVGETRIICNPHGVGRENERDFDPGMVIEIGGYEPKPPTF</sequence>
<keyword evidence="3" id="KW-1185">Reference proteome</keyword>
<dbReference type="SUPFAM" id="SSF56300">
    <property type="entry name" value="Metallo-dependent phosphatases"/>
    <property type="match status" value="1"/>
</dbReference>
<comment type="caution">
    <text evidence="2">The sequence shown here is derived from an EMBL/GenBank/DDBJ whole genome shotgun (WGS) entry which is preliminary data.</text>
</comment>
<reference evidence="2 3" key="1">
    <citation type="submission" date="2019-12" db="EMBL/GenBank/DDBJ databases">
        <title>Devosia maris sp. nov., isolated from the deep seawater.</title>
        <authorList>
            <person name="Liu Y."/>
        </authorList>
    </citation>
    <scope>NUCLEOTIDE SEQUENCE [LARGE SCALE GENOMIC DNA]</scope>
    <source>
        <strain evidence="2 3">L53-10-65</strain>
    </source>
</reference>
<accession>A0A7X3FQQ1</accession>
<feature type="domain" description="Calcineurin-like phosphoesterase" evidence="1">
    <location>
        <begin position="1"/>
        <end position="228"/>
    </location>
</feature>
<dbReference type="InterPro" id="IPR029052">
    <property type="entry name" value="Metallo-depent_PP-like"/>
</dbReference>
<dbReference type="EMBL" id="WQRF01000001">
    <property type="protein sequence ID" value="MVS98881.1"/>
    <property type="molecule type" value="Genomic_DNA"/>
</dbReference>
<evidence type="ECO:0000259" key="1">
    <source>
        <dbReference type="Pfam" id="PF00149"/>
    </source>
</evidence>
<dbReference type="Proteomes" id="UP000438106">
    <property type="component" value="Unassembled WGS sequence"/>
</dbReference>
<proteinExistence type="predicted"/>
<dbReference type="GO" id="GO:0016787">
    <property type="term" value="F:hydrolase activity"/>
    <property type="evidence" value="ECO:0007669"/>
    <property type="project" value="InterPro"/>
</dbReference>
<evidence type="ECO:0000313" key="3">
    <source>
        <dbReference type="Proteomes" id="UP000438106"/>
    </source>
</evidence>
<dbReference type="Gene3D" id="3.60.21.10">
    <property type="match status" value="1"/>
</dbReference>
<dbReference type="PANTHER" id="PTHR37844">
    <property type="entry name" value="SER/THR PROTEIN PHOSPHATASE SUPERFAMILY (AFU_ORTHOLOGUE AFUA_1G14840)"/>
    <property type="match status" value="1"/>
</dbReference>
<dbReference type="InterPro" id="IPR004843">
    <property type="entry name" value="Calcineurin-like_PHP"/>
</dbReference>
<protein>
    <submittedName>
        <fullName evidence="2">Metallophosphoesterase</fullName>
    </submittedName>
</protein>
<gene>
    <name evidence="2" type="ORF">GO014_07595</name>
</gene>
<evidence type="ECO:0000313" key="2">
    <source>
        <dbReference type="EMBL" id="MVS98881.1"/>
    </source>
</evidence>
<dbReference type="AlphaFoldDB" id="A0A7X3FQQ1"/>
<name>A0A7X3FQQ1_9HYPH</name>
<organism evidence="2 3">
    <name type="scientific">Devosia marina</name>
    <dbReference type="NCBI Taxonomy" id="2683198"/>
    <lineage>
        <taxon>Bacteria</taxon>
        <taxon>Pseudomonadati</taxon>
        <taxon>Pseudomonadota</taxon>
        <taxon>Alphaproteobacteria</taxon>
        <taxon>Hyphomicrobiales</taxon>
        <taxon>Devosiaceae</taxon>
        <taxon>Devosia</taxon>
    </lineage>
</organism>